<dbReference type="SUPFAM" id="SSF51556">
    <property type="entry name" value="Metallo-dependent hydrolases"/>
    <property type="match status" value="1"/>
</dbReference>
<dbReference type="RefSeq" id="WP_380603054.1">
    <property type="nucleotide sequence ID" value="NZ_JBHSDU010000015.1"/>
</dbReference>
<gene>
    <name evidence="2" type="ORF">ACFPN2_28540</name>
</gene>
<dbReference type="PANTHER" id="PTHR43135">
    <property type="entry name" value="ALPHA-D-RIBOSE 1-METHYLPHOSPHONATE 5-TRIPHOSPHATE DIPHOSPHATASE"/>
    <property type="match status" value="1"/>
</dbReference>
<accession>A0ABV8SZK2</accession>
<comment type="caution">
    <text evidence="2">The sequence shown here is derived from an EMBL/GenBank/DDBJ whole genome shotgun (WGS) entry which is preliminary data.</text>
</comment>
<dbReference type="Gene3D" id="2.30.40.10">
    <property type="entry name" value="Urease, subunit C, domain 1"/>
    <property type="match status" value="1"/>
</dbReference>
<dbReference type="EMBL" id="JBHSDU010000015">
    <property type="protein sequence ID" value="MFC4313063.1"/>
    <property type="molecule type" value="Genomic_DNA"/>
</dbReference>
<dbReference type="PANTHER" id="PTHR43135:SF3">
    <property type="entry name" value="ALPHA-D-RIBOSE 1-METHYLPHOSPHONATE 5-TRIPHOSPHATE DIPHOSPHATASE"/>
    <property type="match status" value="1"/>
</dbReference>
<name>A0ABV8SZK2_9GAMM</name>
<dbReference type="InterPro" id="IPR011059">
    <property type="entry name" value="Metal-dep_hydrolase_composite"/>
</dbReference>
<dbReference type="InterPro" id="IPR032466">
    <property type="entry name" value="Metal_Hydrolase"/>
</dbReference>
<evidence type="ECO:0000259" key="1">
    <source>
        <dbReference type="Pfam" id="PF01979"/>
    </source>
</evidence>
<proteinExistence type="predicted"/>
<dbReference type="SUPFAM" id="SSF51338">
    <property type="entry name" value="Composite domain of metallo-dependent hydrolases"/>
    <property type="match status" value="1"/>
</dbReference>
<dbReference type="Pfam" id="PF01979">
    <property type="entry name" value="Amidohydro_1"/>
    <property type="match status" value="1"/>
</dbReference>
<reference evidence="3" key="1">
    <citation type="journal article" date="2019" name="Int. J. Syst. Evol. Microbiol.">
        <title>The Global Catalogue of Microorganisms (GCM) 10K type strain sequencing project: providing services to taxonomists for standard genome sequencing and annotation.</title>
        <authorList>
            <consortium name="The Broad Institute Genomics Platform"/>
            <consortium name="The Broad Institute Genome Sequencing Center for Infectious Disease"/>
            <person name="Wu L."/>
            <person name="Ma J."/>
        </authorList>
    </citation>
    <scope>NUCLEOTIDE SEQUENCE [LARGE SCALE GENOMIC DNA]</scope>
    <source>
        <strain evidence="3">CGMCC 1.10759</strain>
    </source>
</reference>
<dbReference type="InterPro" id="IPR051781">
    <property type="entry name" value="Metallo-dep_Hydrolase"/>
</dbReference>
<evidence type="ECO:0000313" key="3">
    <source>
        <dbReference type="Proteomes" id="UP001595904"/>
    </source>
</evidence>
<evidence type="ECO:0000313" key="2">
    <source>
        <dbReference type="EMBL" id="MFC4313063.1"/>
    </source>
</evidence>
<dbReference type="Proteomes" id="UP001595904">
    <property type="component" value="Unassembled WGS sequence"/>
</dbReference>
<dbReference type="Gene3D" id="3.20.20.140">
    <property type="entry name" value="Metal-dependent hydrolases"/>
    <property type="match status" value="1"/>
</dbReference>
<protein>
    <submittedName>
        <fullName evidence="2">Amidohydrolase family protein</fullName>
    </submittedName>
</protein>
<sequence length="692" mass="76418">MLRRLFAPLWWRSSTRWLISGALYVVMYAGTASAASAVTERYVAVVAEGQMGTLAVARAGERVDIDYRIDNNGRGPKVHESIRLGREGLPVDWRIEGSRDKGAPLRETYRFSGGTASWKSLEDSGTARSDAAPIYVPNDASPWSQGLYLRALLKAPGGKRSALPGGVLRAEKLRDVNVGSGEFAQQVQVFALWGIDISPQLVLTRSNGEFFGTIDARMVLVPVGYEREYEPLTRLASELNRTYLQQLTQRLLHRYDQPIYLRNVRVFDSKRATLGEPTTVVVFRDRIVSVRSDAVPPADAVIVEGEGGTLLPGFTDMHSHVSFDSGWDLPLFLAGGVTSVRDVGGDNEVLLDLKRATETGALIGPRMFLSGFLEGRSQYSARYGFVVDQVPTALEKLRWYADHGFWGIKIYNSMPPDFVAPIAAEAHRLGLHVSGHVPAFMTSEAAVRAGYDEINHMNQLLLSFVLDGKEDTRTPLRFTAVGERMGTLDLGSEPVRRMIALMQERGIAVDVTMAGLEWMLLTRPGVSPPSMTSWLSHMPAPFQRSRRTSVLDMKPEQLPQYRASWEKLLQALKLLHDAGIRILPGTDDKAGLLLPSELEVYGRAGIPKTQVLQLATLECARLLGRDQDLGSIESGKLADLMLVDGDPTQDLNVLRKVRLVMKNGDVILPEEVFSTMGIEPFGRQPTLVLPRS</sequence>
<keyword evidence="3" id="KW-1185">Reference proteome</keyword>
<organism evidence="2 3">
    <name type="scientific">Steroidobacter flavus</name>
    <dbReference type="NCBI Taxonomy" id="1842136"/>
    <lineage>
        <taxon>Bacteria</taxon>
        <taxon>Pseudomonadati</taxon>
        <taxon>Pseudomonadota</taxon>
        <taxon>Gammaproteobacteria</taxon>
        <taxon>Steroidobacterales</taxon>
        <taxon>Steroidobacteraceae</taxon>
        <taxon>Steroidobacter</taxon>
    </lineage>
</organism>
<dbReference type="InterPro" id="IPR006680">
    <property type="entry name" value="Amidohydro-rel"/>
</dbReference>
<feature type="domain" description="Amidohydrolase-related" evidence="1">
    <location>
        <begin position="309"/>
        <end position="666"/>
    </location>
</feature>